<feature type="compositionally biased region" description="Basic and acidic residues" evidence="1">
    <location>
        <begin position="58"/>
        <end position="75"/>
    </location>
</feature>
<dbReference type="RefSeq" id="WP_198499978.1">
    <property type="nucleotide sequence ID" value="NZ_CP065989.1"/>
</dbReference>
<dbReference type="Gene3D" id="1.10.10.10">
    <property type="entry name" value="Winged helix-like DNA-binding domain superfamily/Winged helix DNA-binding domain"/>
    <property type="match status" value="1"/>
</dbReference>
<dbReference type="SUPFAM" id="SSF46785">
    <property type="entry name" value="Winged helix' DNA-binding domain"/>
    <property type="match status" value="1"/>
</dbReference>
<feature type="compositionally biased region" description="Polar residues" evidence="1">
    <location>
        <begin position="82"/>
        <end position="91"/>
    </location>
</feature>
<dbReference type="AlphaFoldDB" id="A0A7T4A0B2"/>
<dbReference type="InterPro" id="IPR036390">
    <property type="entry name" value="WH_DNA-bd_sf"/>
</dbReference>
<gene>
    <name evidence="2" type="ORF">I6H47_02920</name>
</gene>
<proteinExistence type="predicted"/>
<evidence type="ECO:0000313" key="2">
    <source>
        <dbReference type="EMBL" id="QQB14943.1"/>
    </source>
</evidence>
<organism evidence="2 3">
    <name type="scientific">Brevibacterium casei</name>
    <dbReference type="NCBI Taxonomy" id="33889"/>
    <lineage>
        <taxon>Bacteria</taxon>
        <taxon>Bacillati</taxon>
        <taxon>Actinomycetota</taxon>
        <taxon>Actinomycetes</taxon>
        <taxon>Micrococcales</taxon>
        <taxon>Brevibacteriaceae</taxon>
        <taxon>Brevibacterium</taxon>
    </lineage>
</organism>
<dbReference type="InterPro" id="IPR011991">
    <property type="entry name" value="ArsR-like_HTH"/>
</dbReference>
<sequence>MSTSSSDSAHLPATGSTALEARLGALEARVAELESTREFEGSRAGEPATASNGEQADDGERPRSGERPSTREQARSGELPSTREQASTRSTAAPRFSAGGPDDDTFWVLNGLVDRLGEDAGVTYAGQVTPPGTDSPVAWQMGLTAAGFDEIDFAQAAPALSAFSHPVRLALLQAIYTGTTTVAELSADDRFGTTGQVYHHLKALASAGWLENFPRGHWRVPAQKVIPLLTLILIGTQ</sequence>
<evidence type="ECO:0000313" key="3">
    <source>
        <dbReference type="Proteomes" id="UP000595374"/>
    </source>
</evidence>
<dbReference type="EMBL" id="CP065989">
    <property type="protein sequence ID" value="QQB14943.1"/>
    <property type="molecule type" value="Genomic_DNA"/>
</dbReference>
<feature type="compositionally biased region" description="Basic and acidic residues" evidence="1">
    <location>
        <begin position="32"/>
        <end position="43"/>
    </location>
</feature>
<feature type="region of interest" description="Disordered" evidence="1">
    <location>
        <begin position="32"/>
        <end position="100"/>
    </location>
</feature>
<name>A0A7T4A0B2_9MICO</name>
<protein>
    <submittedName>
        <fullName evidence="2">Helix-turn-helix domain-containing protein</fullName>
    </submittedName>
</protein>
<reference evidence="2 3" key="1">
    <citation type="submission" date="2020-12" db="EMBL/GenBank/DDBJ databases">
        <title>FDA dAtabase for Regulatory Grade micrObial Sequences (FDA-ARGOS): Supporting development and validation of Infectious Disease Dx tests.</title>
        <authorList>
            <person name="Sproer C."/>
            <person name="Gronow S."/>
            <person name="Severitt S."/>
            <person name="Schroder I."/>
            <person name="Tallon L."/>
            <person name="Sadzewicz L."/>
            <person name="Zhao X."/>
            <person name="Boylan J."/>
            <person name="Ott S."/>
            <person name="Bowen H."/>
            <person name="Vavikolanu K."/>
            <person name="Mehta A."/>
            <person name="Aluvathingal J."/>
            <person name="Nadendla S."/>
            <person name="Lowell S."/>
            <person name="Myers T."/>
            <person name="Yan Y."/>
            <person name="Sichtig H."/>
        </authorList>
    </citation>
    <scope>NUCLEOTIDE SEQUENCE [LARGE SCALE GENOMIC DNA]</scope>
    <source>
        <strain evidence="2 3">FDAARGOS_990</strain>
    </source>
</reference>
<dbReference type="CDD" id="cd00090">
    <property type="entry name" value="HTH_ARSR"/>
    <property type="match status" value="1"/>
</dbReference>
<accession>A0A7T4A0B2</accession>
<dbReference type="InterPro" id="IPR036388">
    <property type="entry name" value="WH-like_DNA-bd_sf"/>
</dbReference>
<evidence type="ECO:0000256" key="1">
    <source>
        <dbReference type="SAM" id="MobiDB-lite"/>
    </source>
</evidence>
<dbReference type="Proteomes" id="UP000595374">
    <property type="component" value="Chromosome"/>
</dbReference>